<organism evidence="5 6">
    <name type="scientific">Mycena belliarum</name>
    <dbReference type="NCBI Taxonomy" id="1033014"/>
    <lineage>
        <taxon>Eukaryota</taxon>
        <taxon>Fungi</taxon>
        <taxon>Dikarya</taxon>
        <taxon>Basidiomycota</taxon>
        <taxon>Agaricomycotina</taxon>
        <taxon>Agaricomycetes</taxon>
        <taxon>Agaricomycetidae</taxon>
        <taxon>Agaricales</taxon>
        <taxon>Marasmiineae</taxon>
        <taxon>Mycenaceae</taxon>
        <taxon>Mycena</taxon>
    </lineage>
</organism>
<dbReference type="GO" id="GO:0008270">
    <property type="term" value="F:zinc ion binding"/>
    <property type="evidence" value="ECO:0007669"/>
    <property type="project" value="UniProtKB-KW"/>
</dbReference>
<keyword evidence="2" id="KW-0863">Zinc-finger</keyword>
<keyword evidence="1" id="KW-0479">Metal-binding</keyword>
<evidence type="ECO:0000256" key="1">
    <source>
        <dbReference type="ARBA" id="ARBA00022723"/>
    </source>
</evidence>
<evidence type="ECO:0000313" key="5">
    <source>
        <dbReference type="EMBL" id="KAJ7093996.1"/>
    </source>
</evidence>
<dbReference type="InterPro" id="IPR018247">
    <property type="entry name" value="EF_Hand_1_Ca_BS"/>
</dbReference>
<keyword evidence="6" id="KW-1185">Reference proteome</keyword>
<dbReference type="SUPFAM" id="SSF57850">
    <property type="entry name" value="RING/U-box"/>
    <property type="match status" value="1"/>
</dbReference>
<sequence>MPMPRLLKRLSRKSLRKRTQSTASTVDEVLPTSKSAISESSFVDPAAAMPLNASSVYLPPTDPHPAARDGTITRYAAPVPPVTLTVDTAPEDEFSRNLLGAWTSATTDPKTSKIDKVLLKLENGVAGAMENQAKGVVIMTAVKTGLDAVGGMEAIEKGINTFMEGMPVLINALDEVAKLHPFIGVAVMAFKAVWALEQKRRDNDRKILALHMEMKEMMGVLTQLKNVKDADATAPDGSTIKGRMQIIVNATAEDIKACANACDTYIKKKLVVKILKGPMWEGKLVKFVGTFTKRRSEFEFALSIHTALGVDTANRTLGSVNETTQEMNMKMDMMMKMFQQFVAPEQKEMMRVVEQKGGLQACQGNDRILQELNDLEAKSSASAGGPSTAAKPGARPFTLEDLKDDLQTDIDSAVEKNMTVFTRKFEIQQRQLIDELSRVVAREGDRVISAVTAGPHDKIIDPNVHIIWKEMGWRGSVKTRHFVMALRDHFQEGHKGFDGQTHDHPEMSVAQADQWALEYIDVVRLQAIAEAFDDDASGFVTVAEVNTFTTMRPLGWSLPHWLAYAAVGHHQALQSYANKINALLAKIFAILPRILPVNKSSVNSYLDSIYYQVYTLTASVNACIVNEALQERFALYTAAEEARLKSNLEAVHYDIDALDTLALVTGEGRIDRFVLPLTLLLLERHFEIIRVSQTHVVHHDELWDAADTMNWVFQAIGTRFELLKSIFTQQKLDLKQQFKSFSHGLYEYVNDPNLLWDTKLVQEAEFPEYTYDDSVEAQDVDITKVSNYPVDQEPLDFEAYDPPKVSAPLGIDEPTPLAFAEGLVNVRWHGHMYWPSTSLWPSAGMWSMTLKPTSAQDGVQYFSATERANRGEFKITGECRAADEPGSVEFSFRRSFHARYQTQYFSGKWDCATETLTGTVGLEDDPSKHYSAFELKRIPPEYMCFWPSPAELEANRPCALWRFAIAAVRSDIRRERWAWSLIKERGENRRRFVELYIRSSGSTVFGTPLTPLEWQELGRIKKTFSTADSRFLHSLAETRIRATVEHNAACDVCDANIGGARITCLVCQMKDTFNTIDLCSNPECLTQRVMREDMQKAHLPHHDLMKVRRVVHMRQFGKTYRDAKEALKRARALFAGGTADTEDSEADWEDAEGHTQLPAKRLSQLPTNRLSRVPVLGISIPQTAFSGEHPTGPSCCGCKKPVSQPCWYCIQCGEASFICWECDAKGEVSFGDHDYHSHDLVRVTELIEEKDLSMEERLTAMEERFSKHEKTMEERLGRVEAVVDGRMAKMEELLGQLLAKLGRDESK</sequence>
<reference evidence="5" key="1">
    <citation type="submission" date="2023-03" db="EMBL/GenBank/DDBJ databases">
        <title>Massive genome expansion in bonnet fungi (Mycena s.s.) driven by repeated elements and novel gene families across ecological guilds.</title>
        <authorList>
            <consortium name="Lawrence Berkeley National Laboratory"/>
            <person name="Harder C.B."/>
            <person name="Miyauchi S."/>
            <person name="Viragh M."/>
            <person name="Kuo A."/>
            <person name="Thoen E."/>
            <person name="Andreopoulos B."/>
            <person name="Lu D."/>
            <person name="Skrede I."/>
            <person name="Drula E."/>
            <person name="Henrissat B."/>
            <person name="Morin E."/>
            <person name="Kohler A."/>
            <person name="Barry K."/>
            <person name="LaButti K."/>
            <person name="Morin E."/>
            <person name="Salamov A."/>
            <person name="Lipzen A."/>
            <person name="Mereny Z."/>
            <person name="Hegedus B."/>
            <person name="Baldrian P."/>
            <person name="Stursova M."/>
            <person name="Weitz H."/>
            <person name="Taylor A."/>
            <person name="Grigoriev I.V."/>
            <person name="Nagy L.G."/>
            <person name="Martin F."/>
            <person name="Kauserud H."/>
        </authorList>
    </citation>
    <scope>NUCLEOTIDE SEQUENCE</scope>
    <source>
        <strain evidence="5">CBHHK173m</strain>
    </source>
</reference>
<evidence type="ECO:0000256" key="2">
    <source>
        <dbReference type="ARBA" id="ARBA00022771"/>
    </source>
</evidence>
<dbReference type="Proteomes" id="UP001222325">
    <property type="component" value="Unassembled WGS sequence"/>
</dbReference>
<dbReference type="InterPro" id="IPR043145">
    <property type="entry name" value="Znf_ZZ_sf"/>
</dbReference>
<comment type="caution">
    <text evidence="5">The sequence shown here is derived from an EMBL/GenBank/DDBJ whole genome shotgun (WGS) entry which is preliminary data.</text>
</comment>
<proteinExistence type="predicted"/>
<keyword evidence="3" id="KW-0862">Zinc</keyword>
<evidence type="ECO:0000313" key="6">
    <source>
        <dbReference type="Proteomes" id="UP001222325"/>
    </source>
</evidence>
<dbReference type="EMBL" id="JARJCN010000015">
    <property type="protein sequence ID" value="KAJ7093996.1"/>
    <property type="molecule type" value="Genomic_DNA"/>
</dbReference>
<gene>
    <name evidence="5" type="ORF">B0H15DRAFT_905027</name>
</gene>
<evidence type="ECO:0000256" key="3">
    <source>
        <dbReference type="ARBA" id="ARBA00022833"/>
    </source>
</evidence>
<accession>A0AAD6XPP4</accession>
<evidence type="ECO:0000256" key="4">
    <source>
        <dbReference type="SAM" id="MobiDB-lite"/>
    </source>
</evidence>
<evidence type="ECO:0008006" key="7">
    <source>
        <dbReference type="Google" id="ProtNLM"/>
    </source>
</evidence>
<protein>
    <recommendedName>
        <fullName evidence="7">Vacuolar protein sorting-associated protein 13 second N-terminal domain-containing protein</fullName>
    </recommendedName>
</protein>
<feature type="region of interest" description="Disordered" evidence="4">
    <location>
        <begin position="1143"/>
        <end position="1163"/>
    </location>
</feature>
<dbReference type="Gene3D" id="3.30.60.90">
    <property type="match status" value="1"/>
</dbReference>
<name>A0AAD6XPP4_9AGAR</name>
<dbReference type="PROSITE" id="PS00018">
    <property type="entry name" value="EF_HAND_1"/>
    <property type="match status" value="1"/>
</dbReference>